<gene>
    <name evidence="2" type="ORF">CesoFtcFv8_011827</name>
</gene>
<protein>
    <submittedName>
        <fullName evidence="2">Uncharacterized protein</fullName>
    </submittedName>
</protein>
<accession>A0AAN8C1B6</accession>
<name>A0AAN8C1B6_9TELE</name>
<proteinExistence type="predicted"/>
<evidence type="ECO:0000313" key="3">
    <source>
        <dbReference type="Proteomes" id="UP001335648"/>
    </source>
</evidence>
<evidence type="ECO:0000256" key="1">
    <source>
        <dbReference type="SAM" id="MobiDB-lite"/>
    </source>
</evidence>
<dbReference type="EMBL" id="JAULUE010002054">
    <property type="protein sequence ID" value="KAK5895214.1"/>
    <property type="molecule type" value="Genomic_DNA"/>
</dbReference>
<sequence>MFGCVRHRRKVSGARSIRRKRERTEQGESYAVISMVCSAMCPGMVAPSGSVVVVLRLRAPSAEPTLEAE</sequence>
<keyword evidence="3" id="KW-1185">Reference proteome</keyword>
<evidence type="ECO:0000313" key="2">
    <source>
        <dbReference type="EMBL" id="KAK5895214.1"/>
    </source>
</evidence>
<dbReference type="AlphaFoldDB" id="A0AAN8C1B6"/>
<feature type="region of interest" description="Disordered" evidence="1">
    <location>
        <begin position="1"/>
        <end position="24"/>
    </location>
</feature>
<organism evidence="2 3">
    <name type="scientific">Champsocephalus esox</name>
    <name type="common">pike icefish</name>
    <dbReference type="NCBI Taxonomy" id="159716"/>
    <lineage>
        <taxon>Eukaryota</taxon>
        <taxon>Metazoa</taxon>
        <taxon>Chordata</taxon>
        <taxon>Craniata</taxon>
        <taxon>Vertebrata</taxon>
        <taxon>Euteleostomi</taxon>
        <taxon>Actinopterygii</taxon>
        <taxon>Neopterygii</taxon>
        <taxon>Teleostei</taxon>
        <taxon>Neoteleostei</taxon>
        <taxon>Acanthomorphata</taxon>
        <taxon>Eupercaria</taxon>
        <taxon>Perciformes</taxon>
        <taxon>Notothenioidei</taxon>
        <taxon>Channichthyidae</taxon>
        <taxon>Champsocephalus</taxon>
    </lineage>
</organism>
<reference evidence="2 3" key="1">
    <citation type="journal article" date="2023" name="Mol. Biol. Evol.">
        <title>Genomics of Secondarily Temperate Adaptation in the Only Non-Antarctic Icefish.</title>
        <authorList>
            <person name="Rivera-Colon A.G."/>
            <person name="Rayamajhi N."/>
            <person name="Minhas B.F."/>
            <person name="Madrigal G."/>
            <person name="Bilyk K.T."/>
            <person name="Yoon V."/>
            <person name="Hune M."/>
            <person name="Gregory S."/>
            <person name="Cheng C.H.C."/>
            <person name="Catchen J.M."/>
        </authorList>
    </citation>
    <scope>NUCLEOTIDE SEQUENCE [LARGE SCALE GENOMIC DNA]</scope>
    <source>
        <strain evidence="2">JC2023a</strain>
    </source>
</reference>
<dbReference type="Proteomes" id="UP001335648">
    <property type="component" value="Unassembled WGS sequence"/>
</dbReference>
<comment type="caution">
    <text evidence="2">The sequence shown here is derived from an EMBL/GenBank/DDBJ whole genome shotgun (WGS) entry which is preliminary data.</text>
</comment>
<feature type="compositionally biased region" description="Basic residues" evidence="1">
    <location>
        <begin position="1"/>
        <end position="21"/>
    </location>
</feature>